<gene>
    <name evidence="2" type="ORF">SAMN05443665_1005160</name>
</gene>
<accession>A0A239F6T9</accession>
<organism evidence="2 3">
    <name type="scientific">Actinomadura meyerae</name>
    <dbReference type="NCBI Taxonomy" id="240840"/>
    <lineage>
        <taxon>Bacteria</taxon>
        <taxon>Bacillati</taxon>
        <taxon>Actinomycetota</taxon>
        <taxon>Actinomycetes</taxon>
        <taxon>Streptosporangiales</taxon>
        <taxon>Thermomonosporaceae</taxon>
        <taxon>Actinomadura</taxon>
    </lineage>
</organism>
<dbReference type="GO" id="GO:0120147">
    <property type="term" value="F:formylglycine-generating oxidase activity"/>
    <property type="evidence" value="ECO:0007669"/>
    <property type="project" value="TreeGrafter"/>
</dbReference>
<proteinExistence type="predicted"/>
<dbReference type="PANTHER" id="PTHR23150">
    <property type="entry name" value="SULFATASE MODIFYING FACTOR 1, 2"/>
    <property type="match status" value="1"/>
</dbReference>
<dbReference type="InterPro" id="IPR051043">
    <property type="entry name" value="Sulfatase_Mod_Factor_Kinase"/>
</dbReference>
<sequence length="304" mass="32740">MTSNDIPACCAASRAASPEAARGAVALPRLAVPRPSAPALTRMIALPGGTFRMGNDDGDANPFDGEGPVREVRVDPFRIDPHTVTNAEFARFVDDTGYRTEAEHFGWSYVFKGLLSREAADAAPSPAGTPWWRAVEGAAWNRPEGPGSDVGDRPAHPVVHVSWNDAAAYAAWAGKRLPTEAEWEYAARGGLDQATYPWGDELDPDGEIRCNIWRGAFPDQHDGRPGPVAVDSYEPNAYGLYNTVGNVWEWCADPFTSSGDARAMRGGSYLCHDSYCNRYRVAARTGNTPDSSTGNTGFRCAADA</sequence>
<feature type="domain" description="Sulfatase-modifying factor enzyme-like" evidence="1">
    <location>
        <begin position="41"/>
        <end position="301"/>
    </location>
</feature>
<dbReference type="PANTHER" id="PTHR23150:SF19">
    <property type="entry name" value="FORMYLGLYCINE-GENERATING ENZYME"/>
    <property type="match status" value="1"/>
</dbReference>
<dbReference type="Pfam" id="PF03781">
    <property type="entry name" value="FGE-sulfatase"/>
    <property type="match status" value="1"/>
</dbReference>
<dbReference type="InterPro" id="IPR042095">
    <property type="entry name" value="SUMF_sf"/>
</dbReference>
<dbReference type="EMBL" id="FZOR01000005">
    <property type="protein sequence ID" value="SNS51804.1"/>
    <property type="molecule type" value="Genomic_DNA"/>
</dbReference>
<dbReference type="AlphaFoldDB" id="A0A239F6T9"/>
<evidence type="ECO:0000313" key="2">
    <source>
        <dbReference type="EMBL" id="SNS51804.1"/>
    </source>
</evidence>
<protein>
    <submittedName>
        <fullName evidence="2">Formylglycine-generating enzyme, required for sulfatase activity, contains SUMF1/FGE domain</fullName>
    </submittedName>
</protein>
<keyword evidence="3" id="KW-1185">Reference proteome</keyword>
<reference evidence="2 3" key="1">
    <citation type="submission" date="2017-06" db="EMBL/GenBank/DDBJ databases">
        <authorList>
            <person name="Kim H.J."/>
            <person name="Triplett B.A."/>
        </authorList>
    </citation>
    <scope>NUCLEOTIDE SEQUENCE [LARGE SCALE GENOMIC DNA]</scope>
    <source>
        <strain evidence="2 3">DSM 44715</strain>
    </source>
</reference>
<dbReference type="Gene3D" id="3.90.1580.10">
    <property type="entry name" value="paralog of FGE (formylglycine-generating enzyme)"/>
    <property type="match status" value="1"/>
</dbReference>
<dbReference type="InterPro" id="IPR016187">
    <property type="entry name" value="CTDL_fold"/>
</dbReference>
<evidence type="ECO:0000313" key="3">
    <source>
        <dbReference type="Proteomes" id="UP000198318"/>
    </source>
</evidence>
<evidence type="ECO:0000259" key="1">
    <source>
        <dbReference type="Pfam" id="PF03781"/>
    </source>
</evidence>
<dbReference type="InterPro" id="IPR005532">
    <property type="entry name" value="SUMF_dom"/>
</dbReference>
<dbReference type="OrthoDB" id="9768004at2"/>
<name>A0A239F6T9_9ACTN</name>
<dbReference type="Proteomes" id="UP000198318">
    <property type="component" value="Unassembled WGS sequence"/>
</dbReference>
<dbReference type="SUPFAM" id="SSF56436">
    <property type="entry name" value="C-type lectin-like"/>
    <property type="match status" value="1"/>
</dbReference>